<dbReference type="Gene3D" id="3.30.590.50">
    <property type="match status" value="2"/>
</dbReference>
<comment type="catalytic activity">
    <reaction evidence="10">
        <text>L-cysteine + L-glutamate + ATP = gamma-L-glutamyl-L-cysteine + ADP + phosphate + H(+)</text>
        <dbReference type="Rhea" id="RHEA:13285"/>
        <dbReference type="ChEBI" id="CHEBI:15378"/>
        <dbReference type="ChEBI" id="CHEBI:29985"/>
        <dbReference type="ChEBI" id="CHEBI:30616"/>
        <dbReference type="ChEBI" id="CHEBI:35235"/>
        <dbReference type="ChEBI" id="CHEBI:43474"/>
        <dbReference type="ChEBI" id="CHEBI:58173"/>
        <dbReference type="ChEBI" id="CHEBI:456216"/>
        <dbReference type="EC" id="6.3.2.2"/>
    </reaction>
</comment>
<organism evidence="11 12">
    <name type="scientific">Octopus vulgaris</name>
    <name type="common">Common octopus</name>
    <dbReference type="NCBI Taxonomy" id="6645"/>
    <lineage>
        <taxon>Eukaryota</taxon>
        <taxon>Metazoa</taxon>
        <taxon>Spiralia</taxon>
        <taxon>Lophotrochozoa</taxon>
        <taxon>Mollusca</taxon>
        <taxon>Cephalopoda</taxon>
        <taxon>Coleoidea</taxon>
        <taxon>Octopodiformes</taxon>
        <taxon>Octopoda</taxon>
        <taxon>Incirrata</taxon>
        <taxon>Octopodidae</taxon>
        <taxon>Octopus</taxon>
    </lineage>
</organism>
<dbReference type="EC" id="6.3.2.2" evidence="3 10"/>
<dbReference type="InterPro" id="IPR014746">
    <property type="entry name" value="Gln_synth/guanido_kin_cat_dom"/>
</dbReference>
<dbReference type="Pfam" id="PF03074">
    <property type="entry name" value="GCS"/>
    <property type="match status" value="1"/>
</dbReference>
<keyword evidence="12" id="KW-1185">Reference proteome</keyword>
<dbReference type="SUPFAM" id="SSF55931">
    <property type="entry name" value="Glutamine synthetase/guanido kinase"/>
    <property type="match status" value="1"/>
</dbReference>
<evidence type="ECO:0000256" key="8">
    <source>
        <dbReference type="ARBA" id="ARBA00030585"/>
    </source>
</evidence>
<reference evidence="11" key="1">
    <citation type="submission" date="2023-08" db="EMBL/GenBank/DDBJ databases">
        <authorList>
            <person name="Alioto T."/>
            <person name="Alioto T."/>
            <person name="Gomez Garrido J."/>
        </authorList>
    </citation>
    <scope>NUCLEOTIDE SEQUENCE</scope>
</reference>
<dbReference type="GO" id="GO:0005524">
    <property type="term" value="F:ATP binding"/>
    <property type="evidence" value="ECO:0007669"/>
    <property type="project" value="UniProtKB-UniRule"/>
</dbReference>
<proteinExistence type="inferred from homology"/>
<evidence type="ECO:0000256" key="7">
    <source>
        <dbReference type="ARBA" id="ARBA00022840"/>
    </source>
</evidence>
<dbReference type="GO" id="GO:0004357">
    <property type="term" value="F:glutamate-cysteine ligase activity"/>
    <property type="evidence" value="ECO:0007669"/>
    <property type="project" value="UniProtKB-UniRule"/>
</dbReference>
<keyword evidence="5 10" id="KW-0317">Glutathione biosynthesis</keyword>
<dbReference type="PANTHER" id="PTHR11164:SF0">
    <property type="entry name" value="GLUTAMATE--CYSTEINE LIGASE CATALYTIC SUBUNIT"/>
    <property type="match status" value="1"/>
</dbReference>
<evidence type="ECO:0000313" key="11">
    <source>
        <dbReference type="EMBL" id="CAI9742279.1"/>
    </source>
</evidence>
<protein>
    <recommendedName>
        <fullName evidence="3 10">Glutamate--cysteine ligase</fullName>
        <ecNumber evidence="3 10">6.3.2.2</ecNumber>
    </recommendedName>
    <alternativeName>
        <fullName evidence="9 10">Gamma-ECS</fullName>
    </alternativeName>
    <alternativeName>
        <fullName evidence="8 10">Gamma-glutamylcysteine synthetase</fullName>
    </alternativeName>
</protein>
<evidence type="ECO:0000256" key="4">
    <source>
        <dbReference type="ARBA" id="ARBA00022598"/>
    </source>
</evidence>
<keyword evidence="6 10" id="KW-0547">Nucleotide-binding</keyword>
<dbReference type="Proteomes" id="UP001162480">
    <property type="component" value="Chromosome 27"/>
</dbReference>
<keyword evidence="7 10" id="KW-0067">ATP-binding</keyword>
<comment type="pathway">
    <text evidence="1 10">Sulfur metabolism; glutathione biosynthesis; glutathione from L-cysteine and L-glutamate: step 1/2.</text>
</comment>
<evidence type="ECO:0000256" key="3">
    <source>
        <dbReference type="ARBA" id="ARBA00012220"/>
    </source>
</evidence>
<evidence type="ECO:0000256" key="5">
    <source>
        <dbReference type="ARBA" id="ARBA00022684"/>
    </source>
</evidence>
<dbReference type="GO" id="GO:0006750">
    <property type="term" value="P:glutathione biosynthetic process"/>
    <property type="evidence" value="ECO:0007669"/>
    <property type="project" value="UniProtKB-UniRule"/>
</dbReference>
<evidence type="ECO:0000256" key="2">
    <source>
        <dbReference type="ARBA" id="ARBA00008100"/>
    </source>
</evidence>
<keyword evidence="4 10" id="KW-0436">Ligase</keyword>
<gene>
    <name evidence="11" type="ORF">OCTVUL_1B008370</name>
</gene>
<evidence type="ECO:0000313" key="12">
    <source>
        <dbReference type="Proteomes" id="UP001162480"/>
    </source>
</evidence>
<evidence type="ECO:0000256" key="10">
    <source>
        <dbReference type="RuleBase" id="RU367135"/>
    </source>
</evidence>
<sequence length="513" mass="59578">MVFLTDGTLMTWEEIKHYIPHVKNQARMQFVHQYKKYKGLKNCPFYWGDEIEYTMLQFDHEKRIVQLLLTSTTLLESSEVKAIESSEWSPEYTEYMIEGKPRNPFGNSITDLNCIEEHFKERRKSIKPLLGPDQILLTITAFPRLGCPNFTFPSYEADKHATELHQSVFIADAALCCQIEYFMITAKNIANRKTERININVPIYKDKDTMMPYGEDFSEYEDNKVMKKHLKPGHIYMDSPTFGVGCCALQVTFQAADIKEATYLYDSLIPLTPIMLALTAAAPIYRGFLSDTDCRWCSLSQSCDDRTMQEQGLEPLTNGNILVKKTRFDSVGSYLSMSDQFYNDYDYSYDAEQYELLKAEGVDEMMSRFVAQLLVRDPITLYKEKIDQDIINDTDHIQTIIASNWHSIKLKLPDEKSGWKVEFRTMEVQLTDFENAAFVVFMLLLTRTIVIFKLNLLIPITKVDENFLPAQKPDAINKEKFHFRKDVQKESSELTQDIYSLMTLNEIMNGKER</sequence>
<comment type="similarity">
    <text evidence="2 10">Belongs to the glutamate--cysteine ligase type 3 family.</text>
</comment>
<name>A0AA36FMG1_OCTVU</name>
<dbReference type="GO" id="GO:0017109">
    <property type="term" value="C:glutamate-cysteine ligase complex"/>
    <property type="evidence" value="ECO:0007669"/>
    <property type="project" value="TreeGrafter"/>
</dbReference>
<dbReference type="InterPro" id="IPR004308">
    <property type="entry name" value="GCS"/>
</dbReference>
<accession>A0AA36FMG1</accession>
<dbReference type="FunFam" id="3.30.590.50:FF:000002">
    <property type="entry name" value="Glutamate--cysteine ligase catalytic subunit"/>
    <property type="match status" value="1"/>
</dbReference>
<dbReference type="AlphaFoldDB" id="A0AA36FMG1"/>
<dbReference type="PANTHER" id="PTHR11164">
    <property type="entry name" value="GLUTAMATE CYSTEINE LIGASE"/>
    <property type="match status" value="1"/>
</dbReference>
<evidence type="ECO:0000256" key="9">
    <source>
        <dbReference type="ARBA" id="ARBA00032122"/>
    </source>
</evidence>
<evidence type="ECO:0000256" key="6">
    <source>
        <dbReference type="ARBA" id="ARBA00022741"/>
    </source>
</evidence>
<evidence type="ECO:0000256" key="1">
    <source>
        <dbReference type="ARBA" id="ARBA00005006"/>
    </source>
</evidence>
<dbReference type="EMBL" id="OX597840">
    <property type="protein sequence ID" value="CAI9742279.1"/>
    <property type="molecule type" value="Genomic_DNA"/>
</dbReference>